<dbReference type="AlphaFoldDB" id="A0A370PBM1"/>
<feature type="compositionally biased region" description="Polar residues" evidence="1">
    <location>
        <begin position="18"/>
        <end position="27"/>
    </location>
</feature>
<name>A0A370PBM1_ASPPH</name>
<feature type="transmembrane region" description="Helical" evidence="2">
    <location>
        <begin position="69"/>
        <end position="87"/>
    </location>
</feature>
<evidence type="ECO:0000256" key="2">
    <source>
        <dbReference type="SAM" id="Phobius"/>
    </source>
</evidence>
<dbReference type="Proteomes" id="UP000254937">
    <property type="component" value="Unassembled WGS sequence"/>
</dbReference>
<accession>A0A370PBM1</accession>
<proteinExistence type="predicted"/>
<keyword evidence="4" id="KW-1185">Reference proteome</keyword>
<evidence type="ECO:0000256" key="1">
    <source>
        <dbReference type="SAM" id="MobiDB-lite"/>
    </source>
</evidence>
<keyword evidence="2" id="KW-0812">Transmembrane</keyword>
<dbReference type="EMBL" id="KZ851860">
    <property type="protein sequence ID" value="RDK39576.1"/>
    <property type="molecule type" value="Genomic_DNA"/>
</dbReference>
<gene>
    <name evidence="3" type="ORF">M752DRAFT_50516</name>
</gene>
<evidence type="ECO:0000313" key="3">
    <source>
        <dbReference type="EMBL" id="RDK39576.1"/>
    </source>
</evidence>
<protein>
    <submittedName>
        <fullName evidence="3">Uncharacterized protein</fullName>
    </submittedName>
</protein>
<feature type="region of interest" description="Disordered" evidence="1">
    <location>
        <begin position="1"/>
        <end position="60"/>
    </location>
</feature>
<organism evidence="3 4">
    <name type="scientific">Aspergillus phoenicis ATCC 13157</name>
    <dbReference type="NCBI Taxonomy" id="1353007"/>
    <lineage>
        <taxon>Eukaryota</taxon>
        <taxon>Fungi</taxon>
        <taxon>Dikarya</taxon>
        <taxon>Ascomycota</taxon>
        <taxon>Pezizomycotina</taxon>
        <taxon>Eurotiomycetes</taxon>
        <taxon>Eurotiomycetidae</taxon>
        <taxon>Eurotiales</taxon>
        <taxon>Aspergillaceae</taxon>
        <taxon>Aspergillus</taxon>
    </lineage>
</organism>
<reference evidence="3 4" key="1">
    <citation type="submission" date="2018-07" db="EMBL/GenBank/DDBJ databases">
        <title>Section-level genome sequencing of Aspergillus section Nigri to investigate inter- and intra-species variation.</title>
        <authorList>
            <consortium name="DOE Joint Genome Institute"/>
            <person name="Vesth T.C."/>
            <person name="Nybo J.L."/>
            <person name="Theobald S."/>
            <person name="Frisvad J.C."/>
            <person name="Larsen T.O."/>
            <person name="Nielsen K.F."/>
            <person name="Hoof J.B."/>
            <person name="Brandl J."/>
            <person name="Salamov A."/>
            <person name="Riley R."/>
            <person name="Gladden J.M."/>
            <person name="Phatale P."/>
            <person name="Nielsen M.T."/>
            <person name="Lyhne E.K."/>
            <person name="Kogle M.E."/>
            <person name="Strasser K."/>
            <person name="McDonnell E."/>
            <person name="Barry K."/>
            <person name="Clum A."/>
            <person name="Chen C."/>
            <person name="Nolan M."/>
            <person name="Sandor L."/>
            <person name="Kuo A."/>
            <person name="Lipzen A."/>
            <person name="Hainaut M."/>
            <person name="Drula E."/>
            <person name="Tsang A."/>
            <person name="Magnuson J.K."/>
            <person name="Henrissat B."/>
            <person name="Wiebenga A."/>
            <person name="Simmons B.A."/>
            <person name="Makela M.R."/>
            <person name="De vries R.P."/>
            <person name="Grigoriev I.V."/>
            <person name="Mortensen U.H."/>
            <person name="Baker S.E."/>
            <person name="Andersen M.R."/>
        </authorList>
    </citation>
    <scope>NUCLEOTIDE SEQUENCE [LARGE SCALE GENOMIC DNA]</scope>
    <source>
        <strain evidence="3 4">ATCC 13157</strain>
    </source>
</reference>
<evidence type="ECO:0000313" key="4">
    <source>
        <dbReference type="Proteomes" id="UP000254937"/>
    </source>
</evidence>
<sequence length="88" mass="9477">MPPSSSAFAGRLEGTLKRTASTSSQPSREGGWRAHASAPKLVQPESEAESESDLDRMGLDESWPMQRPASILVGLVMVVMVVVRLVIL</sequence>
<keyword evidence="2" id="KW-0472">Membrane</keyword>
<keyword evidence="2" id="KW-1133">Transmembrane helix</keyword>